<gene>
    <name evidence="4" type="ORF">E6K79_00940</name>
</gene>
<evidence type="ECO:0000313" key="5">
    <source>
        <dbReference type="Proteomes" id="UP000317691"/>
    </source>
</evidence>
<proteinExistence type="predicted"/>
<comment type="caution">
    <text evidence="4">The sequence shown here is derived from an EMBL/GenBank/DDBJ whole genome shotgun (WGS) entry which is preliminary data.</text>
</comment>
<evidence type="ECO:0000313" key="4">
    <source>
        <dbReference type="EMBL" id="TMQ67029.1"/>
    </source>
</evidence>
<accession>A0A538TTS2</accession>
<dbReference type="PANTHER" id="PTHR30032">
    <property type="entry name" value="N-ACETYLMURAMOYL-L-ALANINE AMIDASE-RELATED"/>
    <property type="match status" value="1"/>
</dbReference>
<organism evidence="4 5">
    <name type="scientific">Eiseniibacteriota bacterium</name>
    <dbReference type="NCBI Taxonomy" id="2212470"/>
    <lineage>
        <taxon>Bacteria</taxon>
        <taxon>Candidatus Eiseniibacteriota</taxon>
    </lineage>
</organism>
<dbReference type="Pfam" id="PF08486">
    <property type="entry name" value="SpoIID"/>
    <property type="match status" value="1"/>
</dbReference>
<protein>
    <submittedName>
        <fullName evidence="4">SpoIID/LytB domain-containing protein</fullName>
    </submittedName>
</protein>
<dbReference type="InterPro" id="IPR013486">
    <property type="entry name" value="SpoIID/LytB"/>
</dbReference>
<dbReference type="InterPro" id="IPR013693">
    <property type="entry name" value="SpoIID/LytB_N"/>
</dbReference>
<feature type="region of interest" description="Disordered" evidence="1">
    <location>
        <begin position="30"/>
        <end position="55"/>
    </location>
</feature>
<reference evidence="4 5" key="1">
    <citation type="journal article" date="2019" name="Nat. Microbiol.">
        <title>Mediterranean grassland soil C-N compound turnover is dependent on rainfall and depth, and is mediated by genomically divergent microorganisms.</title>
        <authorList>
            <person name="Diamond S."/>
            <person name="Andeer P.F."/>
            <person name="Li Z."/>
            <person name="Crits-Christoph A."/>
            <person name="Burstein D."/>
            <person name="Anantharaman K."/>
            <person name="Lane K.R."/>
            <person name="Thomas B.C."/>
            <person name="Pan C."/>
            <person name="Northen T.R."/>
            <person name="Banfield J.F."/>
        </authorList>
    </citation>
    <scope>NUCLEOTIDE SEQUENCE [LARGE SCALE GENOMIC DNA]</scope>
    <source>
        <strain evidence="4">WS_9</strain>
    </source>
</reference>
<sequence length="455" mass="48828">MFARVSAVIRAAFLTLVVSVTSSGCGGTWKELPPTTGVPPPPSQPPANAPTPLPPGSAWRSVKSIQIGLTVGAARLLVAGSKEWQLSAYRGQDVAPSAIAMEEAGARLQIARIEAGVIEVFREGEPAPIWSGTPADTLLLRPVATGYSGWGGKWYRGSFKIFTSQPNGLTLVNQVDIESYLRSVLPHEIGTPPESDFEAVKAQAVAARSYTLSYLGRRAALGFDLYASVEDQVYGGIGLENAQSERALDATQGEILLSDGAPIRALYSSACGGRTANVEDVWPWSRTPYLRSVLDADDENSTPYCSISANFRWREEWDPIQFMATIRQYGPAEGGALAALAGDLVDVTVKSRGRSGRVQELVVRTTMGDWTLHGDRTRWGLRRPGQAAILRSSFFKIGVERDGDGKPLKVVATGAGNGHGIGLCQWGAMGMARSGKGYRDILAHYYKSTSLARVD</sequence>
<dbReference type="Proteomes" id="UP000317691">
    <property type="component" value="Unassembled WGS sequence"/>
</dbReference>
<dbReference type="GO" id="GO:0030435">
    <property type="term" value="P:sporulation resulting in formation of a cellular spore"/>
    <property type="evidence" value="ECO:0007669"/>
    <property type="project" value="InterPro"/>
</dbReference>
<dbReference type="AlphaFoldDB" id="A0A538TTS2"/>
<dbReference type="InterPro" id="IPR051922">
    <property type="entry name" value="Bact_Sporulation_Assoc"/>
</dbReference>
<dbReference type="NCBIfam" id="TIGR02669">
    <property type="entry name" value="SpoIID_LytB"/>
    <property type="match status" value="1"/>
</dbReference>
<dbReference type="PROSITE" id="PS51257">
    <property type="entry name" value="PROKAR_LIPOPROTEIN"/>
    <property type="match status" value="1"/>
</dbReference>
<dbReference type="PANTHER" id="PTHR30032:SF4">
    <property type="entry name" value="AMIDASE ENHANCER"/>
    <property type="match status" value="1"/>
</dbReference>
<evidence type="ECO:0000256" key="1">
    <source>
        <dbReference type="SAM" id="MobiDB-lite"/>
    </source>
</evidence>
<keyword evidence="2" id="KW-0732">Signal</keyword>
<feature type="chain" id="PRO_5021831393" evidence="2">
    <location>
        <begin position="25"/>
        <end position="455"/>
    </location>
</feature>
<dbReference type="EMBL" id="VBOZ01000005">
    <property type="protein sequence ID" value="TMQ67029.1"/>
    <property type="molecule type" value="Genomic_DNA"/>
</dbReference>
<evidence type="ECO:0000256" key="2">
    <source>
        <dbReference type="SAM" id="SignalP"/>
    </source>
</evidence>
<dbReference type="GO" id="GO:0030288">
    <property type="term" value="C:outer membrane-bounded periplasmic space"/>
    <property type="evidence" value="ECO:0007669"/>
    <property type="project" value="TreeGrafter"/>
</dbReference>
<evidence type="ECO:0000259" key="3">
    <source>
        <dbReference type="Pfam" id="PF08486"/>
    </source>
</evidence>
<feature type="domain" description="Sporulation stage II protein D amidase enhancer LytB N-terminal" evidence="3">
    <location>
        <begin position="167"/>
        <end position="256"/>
    </location>
</feature>
<name>A0A538TTS2_UNCEI</name>
<feature type="signal peptide" evidence="2">
    <location>
        <begin position="1"/>
        <end position="24"/>
    </location>
</feature>
<feature type="compositionally biased region" description="Pro residues" evidence="1">
    <location>
        <begin position="36"/>
        <end position="55"/>
    </location>
</feature>